<proteinExistence type="predicted"/>
<protein>
    <recommendedName>
        <fullName evidence="6">2-phospho-L-lactate guanylyltransferase</fullName>
    </recommendedName>
</protein>
<dbReference type="EMBL" id="BARS01047269">
    <property type="protein sequence ID" value="GAG38221.1"/>
    <property type="molecule type" value="Genomic_DNA"/>
</dbReference>
<organism evidence="5">
    <name type="scientific">marine sediment metagenome</name>
    <dbReference type="NCBI Taxonomy" id="412755"/>
    <lineage>
        <taxon>unclassified sequences</taxon>
        <taxon>metagenomes</taxon>
        <taxon>ecological metagenomes</taxon>
    </lineage>
</organism>
<keyword evidence="4" id="KW-0342">GTP-binding</keyword>
<evidence type="ECO:0008006" key="6">
    <source>
        <dbReference type="Google" id="ProtNLM"/>
    </source>
</evidence>
<evidence type="ECO:0000256" key="1">
    <source>
        <dbReference type="ARBA" id="ARBA00022679"/>
    </source>
</evidence>
<keyword evidence="2" id="KW-0548">Nucleotidyltransferase</keyword>
<dbReference type="Pfam" id="PF01983">
    <property type="entry name" value="CofC"/>
    <property type="match status" value="1"/>
</dbReference>
<feature type="non-terminal residue" evidence="5">
    <location>
        <position position="71"/>
    </location>
</feature>
<sequence length="71" mass="7462">MIAAIVPVKALPSSKSRLRRDFDTLFVEQLATAMLRDVLGALVRVSALGRVVVVTPDADVAEVARSAGAEA</sequence>
<dbReference type="Gene3D" id="3.90.550.10">
    <property type="entry name" value="Spore Coat Polysaccharide Biosynthesis Protein SpsA, Chain A"/>
    <property type="match status" value="1"/>
</dbReference>
<dbReference type="PANTHER" id="PTHR40392">
    <property type="entry name" value="2-PHOSPHO-L-LACTATE GUANYLYLTRANSFERASE"/>
    <property type="match status" value="1"/>
</dbReference>
<dbReference type="InterPro" id="IPR002835">
    <property type="entry name" value="CofC"/>
</dbReference>
<reference evidence="5" key="1">
    <citation type="journal article" date="2014" name="Front. Microbiol.">
        <title>High frequency of phylogenetically diverse reductive dehalogenase-homologous genes in deep subseafloor sedimentary metagenomes.</title>
        <authorList>
            <person name="Kawai M."/>
            <person name="Futagami T."/>
            <person name="Toyoda A."/>
            <person name="Takaki Y."/>
            <person name="Nishi S."/>
            <person name="Hori S."/>
            <person name="Arai W."/>
            <person name="Tsubouchi T."/>
            <person name="Morono Y."/>
            <person name="Uchiyama I."/>
            <person name="Ito T."/>
            <person name="Fujiyama A."/>
            <person name="Inagaki F."/>
            <person name="Takami H."/>
        </authorList>
    </citation>
    <scope>NUCLEOTIDE SEQUENCE</scope>
    <source>
        <strain evidence="5">Expedition CK06-06</strain>
    </source>
</reference>
<evidence type="ECO:0000256" key="2">
    <source>
        <dbReference type="ARBA" id="ARBA00022695"/>
    </source>
</evidence>
<dbReference type="PANTHER" id="PTHR40392:SF1">
    <property type="entry name" value="2-PHOSPHO-L-LACTATE GUANYLYLTRANSFERASE"/>
    <property type="match status" value="1"/>
</dbReference>
<name>X0YNC4_9ZZZZ</name>
<keyword evidence="1" id="KW-0808">Transferase</keyword>
<evidence type="ECO:0000313" key="5">
    <source>
        <dbReference type="EMBL" id="GAG38221.1"/>
    </source>
</evidence>
<dbReference type="InterPro" id="IPR029044">
    <property type="entry name" value="Nucleotide-diphossugar_trans"/>
</dbReference>
<dbReference type="GO" id="GO:0005525">
    <property type="term" value="F:GTP binding"/>
    <property type="evidence" value="ECO:0007669"/>
    <property type="project" value="UniProtKB-KW"/>
</dbReference>
<evidence type="ECO:0000256" key="4">
    <source>
        <dbReference type="ARBA" id="ARBA00023134"/>
    </source>
</evidence>
<accession>X0YNC4</accession>
<evidence type="ECO:0000256" key="3">
    <source>
        <dbReference type="ARBA" id="ARBA00022741"/>
    </source>
</evidence>
<keyword evidence="3" id="KW-0547">Nucleotide-binding</keyword>
<gene>
    <name evidence="5" type="ORF">S01H1_71031</name>
</gene>
<comment type="caution">
    <text evidence="5">The sequence shown here is derived from an EMBL/GenBank/DDBJ whole genome shotgun (WGS) entry which is preliminary data.</text>
</comment>
<dbReference type="GO" id="GO:0043814">
    <property type="term" value="F:phospholactate guanylyltransferase activity"/>
    <property type="evidence" value="ECO:0007669"/>
    <property type="project" value="InterPro"/>
</dbReference>
<dbReference type="AlphaFoldDB" id="X0YNC4"/>
<dbReference type="SUPFAM" id="SSF53448">
    <property type="entry name" value="Nucleotide-diphospho-sugar transferases"/>
    <property type="match status" value="1"/>
</dbReference>